<evidence type="ECO:0000313" key="7">
    <source>
        <dbReference type="Proteomes" id="UP000487649"/>
    </source>
</evidence>
<keyword evidence="2 4" id="KW-0648">Protein biosynthesis</keyword>
<dbReference type="PANTHER" id="PTHR30411">
    <property type="entry name" value="CYTOPLASMIC PROTEIN"/>
    <property type="match status" value="1"/>
</dbReference>
<dbReference type="InterPro" id="IPR007214">
    <property type="entry name" value="YbaK/aa-tRNA-synth-assoc-dom"/>
</dbReference>
<comment type="similarity">
    <text evidence="1 4">Belongs to the prolyl-tRNA editing family. YbaK/EbsC subfamily.</text>
</comment>
<dbReference type="GO" id="GO:0016829">
    <property type="term" value="F:lyase activity"/>
    <property type="evidence" value="ECO:0007669"/>
    <property type="project" value="UniProtKB-KW"/>
</dbReference>
<dbReference type="OrthoDB" id="9809296at2"/>
<accession>A0A9X5APT3</accession>
<evidence type="ECO:0000259" key="5">
    <source>
        <dbReference type="Pfam" id="PF04073"/>
    </source>
</evidence>
<dbReference type="EMBL" id="WMQE01000021">
    <property type="protein sequence ID" value="MTK21704.1"/>
    <property type="molecule type" value="Genomic_DNA"/>
</dbReference>
<protein>
    <recommendedName>
        <fullName evidence="4">Cys-tRNA(Pro)/Cys-tRNA(Cys) deacylase</fullName>
        <ecNumber evidence="4">4.2.-.-</ecNumber>
    </recommendedName>
</protein>
<dbReference type="RefSeq" id="WP_006785599.1">
    <property type="nucleotide sequence ID" value="NZ_CABJBH010000004.1"/>
</dbReference>
<name>A0A9X5APT3_9FIRM</name>
<dbReference type="EC" id="4.2.-.-" evidence="4"/>
<dbReference type="Pfam" id="PF04073">
    <property type="entry name" value="tRNA_edit"/>
    <property type="match status" value="1"/>
</dbReference>
<dbReference type="GO" id="GO:0002161">
    <property type="term" value="F:aminoacyl-tRNA deacylase activity"/>
    <property type="evidence" value="ECO:0007669"/>
    <property type="project" value="InterPro"/>
</dbReference>
<feature type="domain" description="YbaK/aminoacyl-tRNA synthetase-associated" evidence="5">
    <location>
        <begin position="35"/>
        <end position="146"/>
    </location>
</feature>
<evidence type="ECO:0000313" key="6">
    <source>
        <dbReference type="EMBL" id="MTK21704.1"/>
    </source>
</evidence>
<dbReference type="NCBIfam" id="TIGR00011">
    <property type="entry name" value="YbaK_EbsC"/>
    <property type="match status" value="1"/>
</dbReference>
<gene>
    <name evidence="6" type="primary">ybaK</name>
    <name evidence="6" type="ORF">GMA92_09760</name>
</gene>
<evidence type="ECO:0000256" key="4">
    <source>
        <dbReference type="PIRNR" id="PIRNR006181"/>
    </source>
</evidence>
<evidence type="ECO:0000256" key="2">
    <source>
        <dbReference type="ARBA" id="ARBA00022917"/>
    </source>
</evidence>
<dbReference type="GO" id="GO:0006412">
    <property type="term" value="P:translation"/>
    <property type="evidence" value="ECO:0007669"/>
    <property type="project" value="UniProtKB-KW"/>
</dbReference>
<comment type="caution">
    <text evidence="6">The sequence shown here is derived from an EMBL/GenBank/DDBJ whole genome shotgun (WGS) entry which is preliminary data.</text>
</comment>
<dbReference type="AlphaFoldDB" id="A0A9X5APT3"/>
<evidence type="ECO:0000256" key="1">
    <source>
        <dbReference type="ARBA" id="ARBA00009798"/>
    </source>
</evidence>
<dbReference type="InterPro" id="IPR036754">
    <property type="entry name" value="YbaK/aa-tRNA-synt-asso_dom_sf"/>
</dbReference>
<proteinExistence type="inferred from homology"/>
<dbReference type="PIRSF" id="PIRSF006181">
    <property type="entry name" value="EbsC_YbaK"/>
    <property type="match status" value="1"/>
</dbReference>
<organism evidence="6 7">
    <name type="scientific">Turicibacter sanguinis</name>
    <dbReference type="NCBI Taxonomy" id="154288"/>
    <lineage>
        <taxon>Bacteria</taxon>
        <taxon>Bacillati</taxon>
        <taxon>Bacillota</taxon>
        <taxon>Erysipelotrichia</taxon>
        <taxon>Erysipelotrichales</taxon>
        <taxon>Turicibacteraceae</taxon>
        <taxon>Turicibacter</taxon>
    </lineage>
</organism>
<evidence type="ECO:0000256" key="3">
    <source>
        <dbReference type="ARBA" id="ARBA00023239"/>
    </source>
</evidence>
<keyword evidence="3 4" id="KW-0456">Lyase</keyword>
<dbReference type="GeneID" id="60059613"/>
<dbReference type="PANTHER" id="PTHR30411:SF0">
    <property type="entry name" value="CYS-TRNA(PRO)_CYS-TRNA(CYS) DEACYLASE YBAK"/>
    <property type="match status" value="1"/>
</dbReference>
<dbReference type="Proteomes" id="UP000487649">
    <property type="component" value="Unassembled WGS sequence"/>
</dbReference>
<dbReference type="Gene3D" id="3.90.960.10">
    <property type="entry name" value="YbaK/aminoacyl-tRNA synthetase-associated domain"/>
    <property type="match status" value="1"/>
</dbReference>
<sequence length="164" mass="18263">MSKVKTNAIRLLDQKKISYELLTYEVDDQLDGITVATKINYPVEVVYKTLVTRGNSKNIYVFVIPVATELDLKKAAKVVAEKKLEMIAVSEINGLTGYIRGGCSPVGMKKVYPTVIDVTAQQLDYFIVSGGKIGLQMKLNPKDLEKVITLRFEKVTIEKGDIMC</sequence>
<dbReference type="CDD" id="cd00002">
    <property type="entry name" value="YbaK_deacylase"/>
    <property type="match status" value="1"/>
</dbReference>
<dbReference type="SUPFAM" id="SSF55826">
    <property type="entry name" value="YbaK/ProRS associated domain"/>
    <property type="match status" value="1"/>
</dbReference>
<reference evidence="6 7" key="1">
    <citation type="journal article" date="2019" name="Nat. Med.">
        <title>A library of human gut bacterial isolates paired with longitudinal multiomics data enables mechanistic microbiome research.</title>
        <authorList>
            <person name="Poyet M."/>
            <person name="Groussin M."/>
            <person name="Gibbons S.M."/>
            <person name="Avila-Pacheco J."/>
            <person name="Jiang X."/>
            <person name="Kearney S.M."/>
            <person name="Perrotta A.R."/>
            <person name="Berdy B."/>
            <person name="Zhao S."/>
            <person name="Lieberman T.D."/>
            <person name="Swanson P.K."/>
            <person name="Smith M."/>
            <person name="Roesemann S."/>
            <person name="Alexander J.E."/>
            <person name="Rich S.A."/>
            <person name="Livny J."/>
            <person name="Vlamakis H."/>
            <person name="Clish C."/>
            <person name="Bullock K."/>
            <person name="Deik A."/>
            <person name="Scott J."/>
            <person name="Pierce K.A."/>
            <person name="Xavier R.J."/>
            <person name="Alm E.J."/>
        </authorList>
    </citation>
    <scope>NUCLEOTIDE SEQUENCE [LARGE SCALE GENOMIC DNA]</scope>
    <source>
        <strain evidence="6 7">BIOML-A198</strain>
    </source>
</reference>
<dbReference type="InterPro" id="IPR004369">
    <property type="entry name" value="Prolyl-tRNA_editing_YbaK/EbsC"/>
</dbReference>